<dbReference type="EMBL" id="CAJNOQ010030114">
    <property type="protein sequence ID" value="CAF1572727.1"/>
    <property type="molecule type" value="Genomic_DNA"/>
</dbReference>
<comment type="caution">
    <text evidence="1">The sequence shown here is derived from an EMBL/GenBank/DDBJ whole genome shotgun (WGS) entry which is preliminary data.</text>
</comment>
<evidence type="ECO:0000313" key="2">
    <source>
        <dbReference type="EMBL" id="CAF4436512.1"/>
    </source>
</evidence>
<evidence type="ECO:0000313" key="3">
    <source>
        <dbReference type="Proteomes" id="UP000663829"/>
    </source>
</evidence>
<organism evidence="1 3">
    <name type="scientific">Didymodactylos carnosus</name>
    <dbReference type="NCBI Taxonomy" id="1234261"/>
    <lineage>
        <taxon>Eukaryota</taxon>
        <taxon>Metazoa</taxon>
        <taxon>Spiralia</taxon>
        <taxon>Gnathifera</taxon>
        <taxon>Rotifera</taxon>
        <taxon>Eurotatoria</taxon>
        <taxon>Bdelloidea</taxon>
        <taxon>Philodinida</taxon>
        <taxon>Philodinidae</taxon>
        <taxon>Didymodactylos</taxon>
    </lineage>
</organism>
<gene>
    <name evidence="1" type="ORF">GPM918_LOCUS40508</name>
    <name evidence="2" type="ORF">SRO942_LOCUS41457</name>
</gene>
<protein>
    <recommendedName>
        <fullName evidence="4">MULE transposase domain-containing protein</fullName>
    </recommendedName>
</protein>
<evidence type="ECO:0008006" key="4">
    <source>
        <dbReference type="Google" id="ProtNLM"/>
    </source>
</evidence>
<dbReference type="AlphaFoldDB" id="A0A815YPT0"/>
<keyword evidence="3" id="KW-1185">Reference proteome</keyword>
<name>A0A815YPT0_9BILA</name>
<reference evidence="1" key="1">
    <citation type="submission" date="2021-02" db="EMBL/GenBank/DDBJ databases">
        <authorList>
            <person name="Nowell W R."/>
        </authorList>
    </citation>
    <scope>NUCLEOTIDE SEQUENCE</scope>
</reference>
<proteinExistence type="predicted"/>
<sequence>MDTFPNTQHSGCFFHYTQCLYRRIQALGLSTFYNNDEEMRSLCRHLMALLLLPVEDVQRAFETLSEEVPVELQPLFEYFEDWWMKKVPFHLWNVSNLKVKITNNVEYEA</sequence>
<evidence type="ECO:0000313" key="1">
    <source>
        <dbReference type="EMBL" id="CAF1572727.1"/>
    </source>
</evidence>
<accession>A0A815YPT0</accession>
<dbReference type="OrthoDB" id="7684350at2759"/>
<dbReference type="Proteomes" id="UP000681722">
    <property type="component" value="Unassembled WGS sequence"/>
</dbReference>
<dbReference type="Proteomes" id="UP000663829">
    <property type="component" value="Unassembled WGS sequence"/>
</dbReference>
<dbReference type="EMBL" id="CAJOBC010095958">
    <property type="protein sequence ID" value="CAF4436512.1"/>
    <property type="molecule type" value="Genomic_DNA"/>
</dbReference>